<feature type="transmembrane region" description="Helical" evidence="2">
    <location>
        <begin position="232"/>
        <end position="250"/>
    </location>
</feature>
<dbReference type="PANTHER" id="PTHR33619">
    <property type="entry name" value="POLYSACCHARIDE EXPORT PROTEIN GFCE-RELATED"/>
    <property type="match status" value="1"/>
</dbReference>
<dbReference type="Pfam" id="PF02563">
    <property type="entry name" value="Poly_export"/>
    <property type="match status" value="1"/>
</dbReference>
<keyword evidence="5" id="KW-0813">Transport</keyword>
<keyword evidence="1" id="KW-0732">Signal</keyword>
<gene>
    <name evidence="5" type="ORF">C5O00_11770</name>
</gene>
<keyword evidence="5" id="KW-0762">Sugar transport</keyword>
<dbReference type="InterPro" id="IPR003715">
    <property type="entry name" value="Poly_export_N"/>
</dbReference>
<evidence type="ECO:0000313" key="6">
    <source>
        <dbReference type="Proteomes" id="UP000238442"/>
    </source>
</evidence>
<dbReference type="GO" id="GO:0015159">
    <property type="term" value="F:polysaccharide transmembrane transporter activity"/>
    <property type="evidence" value="ECO:0007669"/>
    <property type="project" value="InterPro"/>
</dbReference>
<dbReference type="Pfam" id="PF10531">
    <property type="entry name" value="SLBB"/>
    <property type="match status" value="1"/>
</dbReference>
<feature type="domain" description="Polysaccharide export protein N-terminal" evidence="3">
    <location>
        <begin position="44"/>
        <end position="133"/>
    </location>
</feature>
<keyword evidence="2" id="KW-0812">Transmembrane</keyword>
<dbReference type="Gene3D" id="3.10.560.10">
    <property type="entry name" value="Outer membrane lipoprotein wza domain like"/>
    <property type="match status" value="1"/>
</dbReference>
<keyword evidence="6" id="KW-1185">Reference proteome</keyword>
<feature type="domain" description="Soluble ligand binding" evidence="4">
    <location>
        <begin position="137"/>
        <end position="189"/>
    </location>
</feature>
<evidence type="ECO:0000259" key="4">
    <source>
        <dbReference type="Pfam" id="PF10531"/>
    </source>
</evidence>
<keyword evidence="2" id="KW-1133">Transmembrane helix</keyword>
<evidence type="ECO:0000313" key="5">
    <source>
        <dbReference type="EMBL" id="AVI51808.1"/>
    </source>
</evidence>
<organism evidence="5 6">
    <name type="scientific">Pukyongia salina</name>
    <dbReference type="NCBI Taxonomy" id="2094025"/>
    <lineage>
        <taxon>Bacteria</taxon>
        <taxon>Pseudomonadati</taxon>
        <taxon>Bacteroidota</taxon>
        <taxon>Flavobacteriia</taxon>
        <taxon>Flavobacteriales</taxon>
        <taxon>Flavobacteriaceae</taxon>
        <taxon>Pukyongia</taxon>
    </lineage>
</organism>
<dbReference type="RefSeq" id="WP_105217048.1">
    <property type="nucleotide sequence ID" value="NZ_CP027062.1"/>
</dbReference>
<dbReference type="InterPro" id="IPR049712">
    <property type="entry name" value="Poly_export"/>
</dbReference>
<dbReference type="EMBL" id="CP027062">
    <property type="protein sequence ID" value="AVI51808.1"/>
    <property type="molecule type" value="Genomic_DNA"/>
</dbReference>
<protein>
    <submittedName>
        <fullName evidence="5">Sugar transporter</fullName>
    </submittedName>
</protein>
<evidence type="ECO:0000259" key="3">
    <source>
        <dbReference type="Pfam" id="PF02563"/>
    </source>
</evidence>
<dbReference type="Proteomes" id="UP000238442">
    <property type="component" value="Chromosome"/>
</dbReference>
<dbReference type="InterPro" id="IPR019554">
    <property type="entry name" value="Soluble_ligand-bd"/>
</dbReference>
<reference evidence="5 6" key="1">
    <citation type="submission" date="2018-02" db="EMBL/GenBank/DDBJ databases">
        <title>Genomic analysis of the strain RR4-38 isolated from a seawater recirculating aquaculture system.</title>
        <authorList>
            <person name="Kim Y.-S."/>
            <person name="Jang Y.H."/>
            <person name="Kim K.-H."/>
        </authorList>
    </citation>
    <scope>NUCLEOTIDE SEQUENCE [LARGE SCALE GENOMIC DNA]</scope>
    <source>
        <strain evidence="5 6">RR4-38</strain>
    </source>
</reference>
<proteinExistence type="predicted"/>
<evidence type="ECO:0000256" key="1">
    <source>
        <dbReference type="ARBA" id="ARBA00022729"/>
    </source>
</evidence>
<sequence length="251" mass="27705">MRKVVLISLAVFSLLSCATKKEIIYFQDSDSLNNTEIQKAFEPIIEPNDILHISISSFDDSLVAPFNKEKFAENNANADNLALQGYLVNSEGNINFPVLGAIAVAGKSRSEIENLLRTKLMEYITDVVVDVRILNFKVTILGEVANPGVYTIRNERVTVPEALGLAGDLTDDGNRNNISIIREENGKRIVTKLDLTTSDVFTSNFFFLKQNDVIYVEPSLRGVKKSGFIPDIPALLSLVTVVLSAVIIITR</sequence>
<dbReference type="PROSITE" id="PS51257">
    <property type="entry name" value="PROKAR_LIPOPROTEIN"/>
    <property type="match status" value="1"/>
</dbReference>
<evidence type="ECO:0000256" key="2">
    <source>
        <dbReference type="SAM" id="Phobius"/>
    </source>
</evidence>
<dbReference type="KEGG" id="aue:C5O00_11770"/>
<dbReference type="PANTHER" id="PTHR33619:SF3">
    <property type="entry name" value="POLYSACCHARIDE EXPORT PROTEIN GFCE-RELATED"/>
    <property type="match status" value="1"/>
</dbReference>
<name>A0A2S0HYU1_9FLAO</name>
<dbReference type="OrthoDB" id="662756at2"/>
<dbReference type="AlphaFoldDB" id="A0A2S0HYU1"/>
<accession>A0A2S0HYU1</accession>
<keyword evidence="2" id="KW-0472">Membrane</keyword>